<name>A0A5J9SQB0_9POAL</name>
<proteinExistence type="predicted"/>
<keyword evidence="2" id="KW-1185">Reference proteome</keyword>
<comment type="caution">
    <text evidence="1">The sequence shown here is derived from an EMBL/GenBank/DDBJ whole genome shotgun (WGS) entry which is preliminary data.</text>
</comment>
<gene>
    <name evidence="1" type="ORF">EJB05_53441</name>
</gene>
<feature type="non-terminal residue" evidence="1">
    <location>
        <position position="1"/>
    </location>
</feature>
<dbReference type="Gramene" id="TVU01117">
    <property type="protein sequence ID" value="TVU01117"/>
    <property type="gene ID" value="EJB05_53441"/>
</dbReference>
<evidence type="ECO:0000313" key="2">
    <source>
        <dbReference type="Proteomes" id="UP000324897"/>
    </source>
</evidence>
<protein>
    <submittedName>
        <fullName evidence="1">Uncharacterized protein</fullName>
    </submittedName>
</protein>
<dbReference type="Proteomes" id="UP000324897">
    <property type="component" value="Unassembled WGS sequence"/>
</dbReference>
<organism evidence="1 2">
    <name type="scientific">Eragrostis curvula</name>
    <name type="common">weeping love grass</name>
    <dbReference type="NCBI Taxonomy" id="38414"/>
    <lineage>
        <taxon>Eukaryota</taxon>
        <taxon>Viridiplantae</taxon>
        <taxon>Streptophyta</taxon>
        <taxon>Embryophyta</taxon>
        <taxon>Tracheophyta</taxon>
        <taxon>Spermatophyta</taxon>
        <taxon>Magnoliopsida</taxon>
        <taxon>Liliopsida</taxon>
        <taxon>Poales</taxon>
        <taxon>Poaceae</taxon>
        <taxon>PACMAD clade</taxon>
        <taxon>Chloridoideae</taxon>
        <taxon>Eragrostideae</taxon>
        <taxon>Eragrostidinae</taxon>
        <taxon>Eragrostis</taxon>
    </lineage>
</organism>
<sequence length="81" mass="9039">MPSCPIRWSCWVADRHPFLNLLNNSHHGQDRLQQLAPFLLDGQNVGSAPSCMTNVNQQQVNVTMPVRSKVKGVATLTTRRA</sequence>
<accession>A0A5J9SQB0</accession>
<dbReference type="AlphaFoldDB" id="A0A5J9SQB0"/>
<dbReference type="EMBL" id="RWGY01000487">
    <property type="protein sequence ID" value="TVU01117.1"/>
    <property type="molecule type" value="Genomic_DNA"/>
</dbReference>
<evidence type="ECO:0000313" key="1">
    <source>
        <dbReference type="EMBL" id="TVU01117.1"/>
    </source>
</evidence>
<reference evidence="1 2" key="1">
    <citation type="journal article" date="2019" name="Sci. Rep.">
        <title>A high-quality genome of Eragrostis curvula grass provides insights into Poaceae evolution and supports new strategies to enhance forage quality.</title>
        <authorList>
            <person name="Carballo J."/>
            <person name="Santos B.A.C.M."/>
            <person name="Zappacosta D."/>
            <person name="Garbus I."/>
            <person name="Selva J.P."/>
            <person name="Gallo C.A."/>
            <person name="Diaz A."/>
            <person name="Albertini E."/>
            <person name="Caccamo M."/>
            <person name="Echenique V."/>
        </authorList>
    </citation>
    <scope>NUCLEOTIDE SEQUENCE [LARGE SCALE GENOMIC DNA]</scope>
    <source>
        <strain evidence="2">cv. Victoria</strain>
        <tissue evidence="1">Leaf</tissue>
    </source>
</reference>